<dbReference type="Proteomes" id="UP001055108">
    <property type="component" value="Unassembled WGS sequence"/>
</dbReference>
<dbReference type="Gene3D" id="3.90.25.10">
    <property type="entry name" value="UDP-galactose 4-epimerase, domain 1"/>
    <property type="match status" value="1"/>
</dbReference>
<dbReference type="EMBL" id="BPQM01000005">
    <property type="protein sequence ID" value="GJD77054.1"/>
    <property type="molecule type" value="Genomic_DNA"/>
</dbReference>
<dbReference type="Pfam" id="PF16363">
    <property type="entry name" value="GDP_Man_Dehyd"/>
    <property type="match status" value="1"/>
</dbReference>
<sequence>MSCYRGMRVLVTGHTGFKGAWLVSWLLEEGAEVSGLALAPEHGQPSLFEDLGLVDRMTSRIADVRDAGSVLAAVSAFRPQIVFHLAAQALVRRSYAEPLETFATNVMGTANVLEAARRTESVRAVVCVTSDKCYENREWAWGYRESDPLGGKDPYSASKAAAEIIAACYRDGLPGLSHLRVATARGGNVIGGGDWSEDRLIPDLIRAIRAGTPLVLRNPAAVRPWQHVLDLLHGYLRLGERLLAADDGAVGAWNFGPARSNEVTVGHLIARALAAWGGAPIPVHVEPSTLREAGILKLDTAKAEAGLGWRPVLGFDRTLRLTMDWYREYCDRSASARALVEAQINDYRQAASAAAAEEAVS</sequence>
<dbReference type="SUPFAM" id="SSF51735">
    <property type="entry name" value="NAD(P)-binding Rossmann-fold domains"/>
    <property type="match status" value="1"/>
</dbReference>
<dbReference type="Gene3D" id="3.40.50.720">
    <property type="entry name" value="NAD(P)-binding Rossmann-like Domain"/>
    <property type="match status" value="1"/>
</dbReference>
<proteinExistence type="predicted"/>
<keyword evidence="3" id="KW-1185">Reference proteome</keyword>
<feature type="domain" description="NAD(P)-binding" evidence="1">
    <location>
        <begin position="10"/>
        <end position="320"/>
    </location>
</feature>
<dbReference type="AlphaFoldDB" id="A0AA37M9Q2"/>
<reference evidence="2" key="1">
    <citation type="journal article" date="2016" name="Front. Microbiol.">
        <title>Genome Sequence of the Piezophilic, Mesophilic Sulfate-Reducing Bacterium Desulfovibrio indicus J2T.</title>
        <authorList>
            <person name="Cao J."/>
            <person name="Maignien L."/>
            <person name="Shao Z."/>
            <person name="Alain K."/>
            <person name="Jebbar M."/>
        </authorList>
    </citation>
    <scope>NUCLEOTIDE SEQUENCE</scope>
    <source>
        <strain evidence="2">NBRC 103626</strain>
    </source>
</reference>
<gene>
    <name evidence="2" type="primary">rfbG</name>
    <name evidence="2" type="ORF">NBEOAGPD_0256</name>
</gene>
<evidence type="ECO:0000313" key="2">
    <source>
        <dbReference type="EMBL" id="GJD77054.1"/>
    </source>
</evidence>
<comment type="caution">
    <text evidence="2">The sequence shown here is derived from an EMBL/GenBank/DDBJ whole genome shotgun (WGS) entry which is preliminary data.</text>
</comment>
<protein>
    <submittedName>
        <fullName evidence="2">CDP-glucose 4,6-dehydratase</fullName>
    </submittedName>
</protein>
<dbReference type="InterPro" id="IPR036291">
    <property type="entry name" value="NAD(P)-bd_dom_sf"/>
</dbReference>
<dbReference type="InterPro" id="IPR013445">
    <property type="entry name" value="CDP_4_6_deHydtase"/>
</dbReference>
<organism evidence="2 3">
    <name type="scientific">Methylobacterium gregans</name>
    <dbReference type="NCBI Taxonomy" id="374424"/>
    <lineage>
        <taxon>Bacteria</taxon>
        <taxon>Pseudomonadati</taxon>
        <taxon>Pseudomonadota</taxon>
        <taxon>Alphaproteobacteria</taxon>
        <taxon>Hyphomicrobiales</taxon>
        <taxon>Methylobacteriaceae</taxon>
        <taxon>Methylobacterium</taxon>
    </lineage>
</organism>
<accession>A0AA37M9Q2</accession>
<evidence type="ECO:0000259" key="1">
    <source>
        <dbReference type="Pfam" id="PF16363"/>
    </source>
</evidence>
<reference evidence="2" key="2">
    <citation type="submission" date="2021-08" db="EMBL/GenBank/DDBJ databases">
        <authorList>
            <person name="Tani A."/>
            <person name="Ola A."/>
            <person name="Ogura Y."/>
            <person name="Katsura K."/>
            <person name="Hayashi T."/>
        </authorList>
    </citation>
    <scope>NUCLEOTIDE SEQUENCE</scope>
    <source>
        <strain evidence="2">NBRC 103626</strain>
    </source>
</reference>
<name>A0AA37M9Q2_9HYPH</name>
<dbReference type="RefSeq" id="WP_283206235.1">
    <property type="nucleotide sequence ID" value="NZ_BPQM01000005.1"/>
</dbReference>
<dbReference type="PANTHER" id="PTHR43000">
    <property type="entry name" value="DTDP-D-GLUCOSE 4,6-DEHYDRATASE-RELATED"/>
    <property type="match status" value="1"/>
</dbReference>
<evidence type="ECO:0000313" key="3">
    <source>
        <dbReference type="Proteomes" id="UP001055108"/>
    </source>
</evidence>
<dbReference type="InterPro" id="IPR016040">
    <property type="entry name" value="NAD(P)-bd_dom"/>
</dbReference>
<dbReference type="NCBIfam" id="TIGR02622">
    <property type="entry name" value="CDP_4_6_dhtase"/>
    <property type="match status" value="1"/>
</dbReference>